<organism evidence="3">
    <name type="scientific">Pundamilia nyererei</name>
    <dbReference type="NCBI Taxonomy" id="303518"/>
    <lineage>
        <taxon>Eukaryota</taxon>
        <taxon>Metazoa</taxon>
        <taxon>Chordata</taxon>
        <taxon>Craniata</taxon>
        <taxon>Vertebrata</taxon>
        <taxon>Euteleostomi</taxon>
        <taxon>Actinopterygii</taxon>
        <taxon>Neopterygii</taxon>
        <taxon>Teleostei</taxon>
        <taxon>Neoteleostei</taxon>
        <taxon>Acanthomorphata</taxon>
        <taxon>Ovalentaria</taxon>
        <taxon>Cichlomorphae</taxon>
        <taxon>Cichliformes</taxon>
        <taxon>Cichlidae</taxon>
        <taxon>African cichlids</taxon>
        <taxon>Pseudocrenilabrinae</taxon>
        <taxon>Haplochromini</taxon>
        <taxon>Pundamilia</taxon>
    </lineage>
</organism>
<reference evidence="3" key="1">
    <citation type="submission" date="2023-09" db="UniProtKB">
        <authorList>
            <consortium name="Ensembl"/>
        </authorList>
    </citation>
    <scope>IDENTIFICATION</scope>
</reference>
<protein>
    <recommendedName>
        <fullName evidence="4">SPRY-associated domain-containing protein</fullName>
    </recommendedName>
</protein>
<dbReference type="PROSITE" id="PS51257">
    <property type="entry name" value="PROKAR_LIPOPROTEIN"/>
    <property type="match status" value="1"/>
</dbReference>
<evidence type="ECO:0000256" key="1">
    <source>
        <dbReference type="ARBA" id="ARBA00022614"/>
    </source>
</evidence>
<dbReference type="STRING" id="303518.ENSPNYP00000008791"/>
<dbReference type="PANTHER" id="PTHR24106">
    <property type="entry name" value="NACHT, LRR AND CARD DOMAINS-CONTAINING"/>
    <property type="match status" value="1"/>
</dbReference>
<dbReference type="AlphaFoldDB" id="A0A3B4FI04"/>
<proteinExistence type="predicted"/>
<dbReference type="Gene3D" id="3.80.10.10">
    <property type="entry name" value="Ribonuclease Inhibitor"/>
    <property type="match status" value="1"/>
</dbReference>
<accession>A0A3B4FI04</accession>
<dbReference type="InterPro" id="IPR051261">
    <property type="entry name" value="NLR"/>
</dbReference>
<keyword evidence="1" id="KW-0433">Leucine-rich repeat</keyword>
<dbReference type="GeneTree" id="ENSGT01140000282747"/>
<dbReference type="Ensembl" id="ENSPNYT00000009000.1">
    <property type="protein sequence ID" value="ENSPNYP00000008791.1"/>
    <property type="gene ID" value="ENSPNYG00000006697.1"/>
</dbReference>
<sequence>MDRCYCDKEKMIVDRWIVVLCVCSLSGCLITEEGCTSLASALSSNPSHLRELDLRYNHPGKCPGCPMASPAMRSAGG</sequence>
<keyword evidence="2" id="KW-0677">Repeat</keyword>
<dbReference type="InterPro" id="IPR032675">
    <property type="entry name" value="LRR_dom_sf"/>
</dbReference>
<evidence type="ECO:0000313" key="3">
    <source>
        <dbReference type="Ensembl" id="ENSPNYP00000008791.1"/>
    </source>
</evidence>
<name>A0A3B4FI04_9CICH</name>
<evidence type="ECO:0000256" key="2">
    <source>
        <dbReference type="ARBA" id="ARBA00022737"/>
    </source>
</evidence>
<dbReference type="SUPFAM" id="SSF52047">
    <property type="entry name" value="RNI-like"/>
    <property type="match status" value="1"/>
</dbReference>
<evidence type="ECO:0008006" key="4">
    <source>
        <dbReference type="Google" id="ProtNLM"/>
    </source>
</evidence>